<protein>
    <submittedName>
        <fullName evidence="2">3-hydroxyacyl-[acyl-carrier-protein] dehydratase FabZ</fullName>
        <ecNumber evidence="2">4.2.1.59</ecNumber>
    </submittedName>
</protein>
<dbReference type="SUPFAM" id="SSF54637">
    <property type="entry name" value="Thioesterase/thiol ester dehydrase-isomerase"/>
    <property type="match status" value="1"/>
</dbReference>
<evidence type="ECO:0000313" key="3">
    <source>
        <dbReference type="Proteomes" id="UP000322214"/>
    </source>
</evidence>
<proteinExistence type="predicted"/>
<gene>
    <name evidence="2" type="primary">fabZ_1</name>
    <name evidence="2" type="ORF">MFFC18_24800</name>
</gene>
<dbReference type="PANTHER" id="PTHR30272:SF1">
    <property type="entry name" value="3-HYDROXYACYL-[ACYL-CARRIER-PROTEIN] DEHYDRATASE"/>
    <property type="match status" value="1"/>
</dbReference>
<dbReference type="STRING" id="980251.GCA_001642875_04715"/>
<dbReference type="GO" id="GO:0019171">
    <property type="term" value="F:(3R)-hydroxyacyl-[acyl-carrier-protein] dehydratase activity"/>
    <property type="evidence" value="ECO:0007669"/>
    <property type="project" value="UniProtKB-EC"/>
</dbReference>
<evidence type="ECO:0000256" key="1">
    <source>
        <dbReference type="ARBA" id="ARBA00023239"/>
    </source>
</evidence>
<dbReference type="KEGG" id="mff:MFFC18_24800"/>
<dbReference type="InterPro" id="IPR029069">
    <property type="entry name" value="HotDog_dom_sf"/>
</dbReference>
<dbReference type="AlphaFoldDB" id="A0A5B9P7H5"/>
<dbReference type="InterPro" id="IPR013114">
    <property type="entry name" value="FabA_FabZ"/>
</dbReference>
<keyword evidence="3" id="KW-1185">Reference proteome</keyword>
<organism evidence="2 3">
    <name type="scientific">Mariniblastus fucicola</name>
    <dbReference type="NCBI Taxonomy" id="980251"/>
    <lineage>
        <taxon>Bacteria</taxon>
        <taxon>Pseudomonadati</taxon>
        <taxon>Planctomycetota</taxon>
        <taxon>Planctomycetia</taxon>
        <taxon>Pirellulales</taxon>
        <taxon>Pirellulaceae</taxon>
        <taxon>Mariniblastus</taxon>
    </lineage>
</organism>
<keyword evidence="1 2" id="KW-0456">Lyase</keyword>
<dbReference type="EC" id="4.2.1.59" evidence="2"/>
<dbReference type="Gene3D" id="3.10.129.10">
    <property type="entry name" value="Hotdog Thioesterase"/>
    <property type="match status" value="1"/>
</dbReference>
<dbReference type="Pfam" id="PF07977">
    <property type="entry name" value="FabA"/>
    <property type="match status" value="1"/>
</dbReference>
<dbReference type="EMBL" id="CP042912">
    <property type="protein sequence ID" value="QEG22597.1"/>
    <property type="molecule type" value="Genomic_DNA"/>
</dbReference>
<dbReference type="CDD" id="cd01288">
    <property type="entry name" value="FabZ"/>
    <property type="match status" value="1"/>
</dbReference>
<dbReference type="PANTHER" id="PTHR30272">
    <property type="entry name" value="3-HYDROXYACYL-[ACYL-CARRIER-PROTEIN] DEHYDRATASE"/>
    <property type="match status" value="1"/>
</dbReference>
<accession>A0A5B9P7H5</accession>
<evidence type="ECO:0000313" key="2">
    <source>
        <dbReference type="EMBL" id="QEG22597.1"/>
    </source>
</evidence>
<dbReference type="Proteomes" id="UP000322214">
    <property type="component" value="Chromosome"/>
</dbReference>
<dbReference type="RefSeq" id="WP_075086394.1">
    <property type="nucleotide sequence ID" value="NZ_CP042912.1"/>
</dbReference>
<reference evidence="2 3" key="1">
    <citation type="submission" date="2019-08" db="EMBL/GenBank/DDBJ databases">
        <title>Deep-cultivation of Planctomycetes and their phenomic and genomic characterization uncovers novel biology.</title>
        <authorList>
            <person name="Wiegand S."/>
            <person name="Jogler M."/>
            <person name="Boedeker C."/>
            <person name="Pinto D."/>
            <person name="Vollmers J."/>
            <person name="Rivas-Marin E."/>
            <person name="Kohn T."/>
            <person name="Peeters S.H."/>
            <person name="Heuer A."/>
            <person name="Rast P."/>
            <person name="Oberbeckmann S."/>
            <person name="Bunk B."/>
            <person name="Jeske O."/>
            <person name="Meyerdierks A."/>
            <person name="Storesund J.E."/>
            <person name="Kallscheuer N."/>
            <person name="Luecker S."/>
            <person name="Lage O.M."/>
            <person name="Pohl T."/>
            <person name="Merkel B.J."/>
            <person name="Hornburger P."/>
            <person name="Mueller R.-W."/>
            <person name="Bruemmer F."/>
            <person name="Labrenz M."/>
            <person name="Spormann A.M."/>
            <person name="Op den Camp H."/>
            <person name="Overmann J."/>
            <person name="Amann R."/>
            <person name="Jetten M.S.M."/>
            <person name="Mascher T."/>
            <person name="Medema M.H."/>
            <person name="Devos D.P."/>
            <person name="Kaster A.-K."/>
            <person name="Ovreas L."/>
            <person name="Rohde M."/>
            <person name="Galperin M.Y."/>
            <person name="Jogler C."/>
        </authorList>
    </citation>
    <scope>NUCLEOTIDE SEQUENCE [LARGE SCALE GENOMIC DNA]</scope>
    <source>
        <strain evidence="2 3">FC18</strain>
    </source>
</reference>
<name>A0A5B9P7H5_9BACT</name>
<sequence length="160" mass="17731">MKSSLVDPSKFDLDKVIIDREGIMEVNPHRHEMMLLDGICMLTDEYAVGFADITEEDFWVRGHFPGRPLMPGVLMCEAAAQLSAYYAKKAKLAETGTVGLGGLDSIKFRGPVVPGDRLILMLKRGRVRQNVMFTAEFQGFVKDMLVIDGVIKGVVLNEPS</sequence>